<evidence type="ECO:0000313" key="2">
    <source>
        <dbReference type="Proteomes" id="UP000295674"/>
    </source>
</evidence>
<sequence length="430" mass="47937">MITITAAVQCSAVQCSAVQCSAVQFMPDSRLTAKPGRATVANLRNSRGKFFATHKMPPNKTFWEYYFDRAGKSHLIPAEYTSALKKWNATRSNCPSLENTLENLIDVIPPEWRALANNLFAGRVLDGEANATAWTEKQAGIIEINAQYSFILTDYVHVFDRFRDYIAKLVEMAYSCDPASETPLLEEAQKLSQELSLHWSEIEEKRKDWADISLVQPGGTPKSRTSNPSRAKVLSDVESVCEEFIIAHELSHHLLGHTVSRRDKKKAKEAVDQALTESDSADLLTGINRSQQDELQADLLAYLIVARAIDSLPDFGYLYRSIFGSTIALLSLAHLNGNWAHESSSTHPGFDKRFQLISRLTFWLSVNRPRDADRGHPLGQLSQLAAFSSIAYQSYDANVKKVELNQGNVNSVCLWLLKQSGSLSDAIPDS</sequence>
<name>A0A4R4VSC0_9PSEU</name>
<dbReference type="OrthoDB" id="5185691at2"/>
<reference evidence="1 2" key="1">
    <citation type="submission" date="2019-03" db="EMBL/GenBank/DDBJ databases">
        <title>Draft genome sequences of novel Actinobacteria.</title>
        <authorList>
            <person name="Sahin N."/>
            <person name="Ay H."/>
            <person name="Saygin H."/>
        </authorList>
    </citation>
    <scope>NUCLEOTIDE SEQUENCE [LARGE SCALE GENOMIC DNA]</scope>
    <source>
        <strain evidence="1 2">16K309</strain>
    </source>
</reference>
<accession>A0A4R4VSC0</accession>
<dbReference type="EMBL" id="SMKS01000042">
    <property type="protein sequence ID" value="TDD03110.1"/>
    <property type="molecule type" value="Genomic_DNA"/>
</dbReference>
<proteinExistence type="predicted"/>
<comment type="caution">
    <text evidence="1">The sequence shown here is derived from an EMBL/GenBank/DDBJ whole genome shotgun (WGS) entry which is preliminary data.</text>
</comment>
<dbReference type="AlphaFoldDB" id="A0A4R4VSC0"/>
<dbReference type="RefSeq" id="WP_132677403.1">
    <property type="nucleotide sequence ID" value="NZ_SMKS01000042.1"/>
</dbReference>
<protein>
    <submittedName>
        <fullName evidence="1">Uncharacterized protein</fullName>
    </submittedName>
</protein>
<gene>
    <name evidence="1" type="ORF">E1181_21270</name>
</gene>
<organism evidence="1 2">
    <name type="scientific">Saccharopolyspora terrae</name>
    <dbReference type="NCBI Taxonomy" id="2530384"/>
    <lineage>
        <taxon>Bacteria</taxon>
        <taxon>Bacillati</taxon>
        <taxon>Actinomycetota</taxon>
        <taxon>Actinomycetes</taxon>
        <taxon>Pseudonocardiales</taxon>
        <taxon>Pseudonocardiaceae</taxon>
        <taxon>Saccharopolyspora</taxon>
    </lineage>
</organism>
<dbReference type="Proteomes" id="UP000295674">
    <property type="component" value="Unassembled WGS sequence"/>
</dbReference>
<keyword evidence="2" id="KW-1185">Reference proteome</keyword>
<evidence type="ECO:0000313" key="1">
    <source>
        <dbReference type="EMBL" id="TDD03110.1"/>
    </source>
</evidence>